<evidence type="ECO:0000313" key="11">
    <source>
        <dbReference type="Proteomes" id="UP000435837"/>
    </source>
</evidence>
<dbReference type="GO" id="GO:0017000">
    <property type="term" value="P:antibiotic biosynthetic process"/>
    <property type="evidence" value="ECO:0007669"/>
    <property type="project" value="UniProtKB-KW"/>
</dbReference>
<accession>A0A640RXB6</accession>
<evidence type="ECO:0000256" key="4">
    <source>
        <dbReference type="ARBA" id="ARBA00023002"/>
    </source>
</evidence>
<dbReference type="PANTHER" id="PTHR10209">
    <property type="entry name" value="OXIDOREDUCTASE, 2OG-FE II OXYGENASE FAMILY PROTEIN"/>
    <property type="match status" value="1"/>
</dbReference>
<keyword evidence="5 7" id="KW-0408">Iron</keyword>
<proteinExistence type="inferred from homology"/>
<evidence type="ECO:0000256" key="7">
    <source>
        <dbReference type="RuleBase" id="RU003682"/>
    </source>
</evidence>
<evidence type="ECO:0000259" key="9">
    <source>
        <dbReference type="PROSITE" id="PS51471"/>
    </source>
</evidence>
<dbReference type="Proteomes" id="UP000435837">
    <property type="component" value="Unassembled WGS sequence"/>
</dbReference>
<dbReference type="PRINTS" id="PR00682">
    <property type="entry name" value="IPNSYNTHASE"/>
</dbReference>
<keyword evidence="4 7" id="KW-0560">Oxidoreductase</keyword>
<evidence type="ECO:0000313" key="10">
    <source>
        <dbReference type="EMBL" id="GFE03853.1"/>
    </source>
</evidence>
<evidence type="ECO:0000256" key="2">
    <source>
        <dbReference type="ARBA" id="ARBA00008056"/>
    </source>
</evidence>
<evidence type="ECO:0000256" key="5">
    <source>
        <dbReference type="ARBA" id="ARBA00023004"/>
    </source>
</evidence>
<name>A0A640RXB6_9ACTN</name>
<dbReference type="AlphaFoldDB" id="A0A640RXB6"/>
<dbReference type="InterPro" id="IPR005123">
    <property type="entry name" value="Oxoglu/Fe-dep_dioxygenase_dom"/>
</dbReference>
<dbReference type="Gene3D" id="2.60.120.330">
    <property type="entry name" value="B-lactam Antibiotic, Isopenicillin N Synthase, Chain"/>
    <property type="match status" value="1"/>
</dbReference>
<dbReference type="Pfam" id="PF14226">
    <property type="entry name" value="DIOX_N"/>
    <property type="match status" value="1"/>
</dbReference>
<evidence type="ECO:0000256" key="8">
    <source>
        <dbReference type="SAM" id="MobiDB-lite"/>
    </source>
</evidence>
<dbReference type="RefSeq" id="WP_159468911.1">
    <property type="nucleotide sequence ID" value="NZ_BAAATH010000014.1"/>
</dbReference>
<dbReference type="GO" id="GO:0016491">
    <property type="term" value="F:oxidoreductase activity"/>
    <property type="evidence" value="ECO:0007669"/>
    <property type="project" value="UniProtKB-KW"/>
</dbReference>
<comment type="caution">
    <text evidence="10">The sequence shown here is derived from an EMBL/GenBank/DDBJ whole genome shotgun (WGS) entry which is preliminary data.</text>
</comment>
<dbReference type="InterPro" id="IPR044861">
    <property type="entry name" value="IPNS-like_FE2OG_OXY"/>
</dbReference>
<dbReference type="SUPFAM" id="SSF51197">
    <property type="entry name" value="Clavaminate synthase-like"/>
    <property type="match status" value="1"/>
</dbReference>
<sequence>MPDTFPVIDLRDAERGPGARAEFLDRLRRSVHDIGFFQLVGHGVTGAAELLDLSRTFFALPDQERRKLDILNSPHFRGYSELGRERTRGVPDQRQQLDIGPERPGGRPGPGEPAYRWLAGPNQWPAGLPELQPAVLDWMDQLTGLSHRLLRLILESLETPVDFLDAVVDPDPQVHFKLLHYPGPAEAAEIAPADQGAGIHKDLGLLTLLVQDDVGGLQVAVEEDHFVDVPVVPDAFVVNLGELLEVATRGYLRATVHRVVRPAPGVDRYSMPFFYSPRLEGSMRPLPTRYVSEADGVVVDPDNPLFACYGDNVMKGLTRGFPELIARHHPGLLAGADQ</sequence>
<dbReference type="InterPro" id="IPR026992">
    <property type="entry name" value="DIOX_N"/>
</dbReference>
<evidence type="ECO:0000256" key="6">
    <source>
        <dbReference type="ARBA" id="ARBA00023194"/>
    </source>
</evidence>
<dbReference type="OrthoDB" id="21825at2"/>
<feature type="domain" description="Fe2OG dioxygenase" evidence="9">
    <location>
        <begin position="171"/>
        <end position="277"/>
    </location>
</feature>
<dbReference type="InterPro" id="IPR027443">
    <property type="entry name" value="IPNS-like_sf"/>
</dbReference>
<organism evidence="10 11">
    <name type="scientific">Streptomyces caniferus</name>
    <dbReference type="NCBI Taxonomy" id="285557"/>
    <lineage>
        <taxon>Bacteria</taxon>
        <taxon>Bacillati</taxon>
        <taxon>Actinomycetota</taxon>
        <taxon>Actinomycetes</taxon>
        <taxon>Kitasatosporales</taxon>
        <taxon>Streptomycetaceae</taxon>
        <taxon>Streptomyces</taxon>
    </lineage>
</organism>
<evidence type="ECO:0000256" key="3">
    <source>
        <dbReference type="ARBA" id="ARBA00022723"/>
    </source>
</evidence>
<dbReference type="Pfam" id="PF03171">
    <property type="entry name" value="2OG-FeII_Oxy"/>
    <property type="match status" value="1"/>
</dbReference>
<dbReference type="GO" id="GO:0046872">
    <property type="term" value="F:metal ion binding"/>
    <property type="evidence" value="ECO:0007669"/>
    <property type="project" value="UniProtKB-KW"/>
</dbReference>
<feature type="compositionally biased region" description="Basic and acidic residues" evidence="8">
    <location>
        <begin position="82"/>
        <end position="91"/>
    </location>
</feature>
<keyword evidence="3 7" id="KW-0479">Metal-binding</keyword>
<comment type="similarity">
    <text evidence="2 7">Belongs to the iron/ascorbate-dependent oxidoreductase family.</text>
</comment>
<keyword evidence="6" id="KW-0045">Antibiotic biosynthesis</keyword>
<protein>
    <submittedName>
        <fullName evidence="10">2-oxobutyrate oxidase</fullName>
    </submittedName>
</protein>
<comment type="pathway">
    <text evidence="1">Antibiotic biosynthesis.</text>
</comment>
<dbReference type="PANTHER" id="PTHR10209:SF885">
    <property type="entry name" value="2OG-FE(II) OXYGENASE FAMILY, PUTATIVE (AFU_ORTHOLOGUE AFUA_2G00750)-RELATED"/>
    <property type="match status" value="1"/>
</dbReference>
<reference evidence="10 11" key="1">
    <citation type="submission" date="2019-12" db="EMBL/GenBank/DDBJ databases">
        <title>Whole genome shotgun sequence of Streptomyces caniferus NBRC 15389.</title>
        <authorList>
            <person name="Ichikawa N."/>
            <person name="Kimura A."/>
            <person name="Kitahashi Y."/>
            <person name="Komaki H."/>
            <person name="Tamura T."/>
        </authorList>
    </citation>
    <scope>NUCLEOTIDE SEQUENCE [LARGE SCALE GENOMIC DNA]</scope>
    <source>
        <strain evidence="10 11">NBRC 15389</strain>
    </source>
</reference>
<feature type="region of interest" description="Disordered" evidence="8">
    <location>
        <begin position="81"/>
        <end position="112"/>
    </location>
</feature>
<dbReference type="PROSITE" id="PS51471">
    <property type="entry name" value="FE2OG_OXY"/>
    <property type="match status" value="1"/>
</dbReference>
<gene>
    <name evidence="10" type="ORF">Scani_01210</name>
</gene>
<evidence type="ECO:0000256" key="1">
    <source>
        <dbReference type="ARBA" id="ARBA00004792"/>
    </source>
</evidence>
<dbReference type="EMBL" id="BLIN01000001">
    <property type="protein sequence ID" value="GFE03853.1"/>
    <property type="molecule type" value="Genomic_DNA"/>
</dbReference>